<reference evidence="2 3" key="1">
    <citation type="journal article" date="2020" name="Microb. Ecol.">
        <title>Ecogenomics of the Marine Benthic Filamentous Cyanobacterium Adonisia.</title>
        <authorList>
            <person name="Walter J.M."/>
            <person name="Coutinho F.H."/>
            <person name="Leomil L."/>
            <person name="Hargreaves P.I."/>
            <person name="Campeao M.E."/>
            <person name="Vieira V.V."/>
            <person name="Silva B.S."/>
            <person name="Fistarol G.O."/>
            <person name="Salomon P.S."/>
            <person name="Sawabe T."/>
            <person name="Mino S."/>
            <person name="Hosokawa M."/>
            <person name="Miyashita H."/>
            <person name="Maruyama F."/>
            <person name="van Verk M.C."/>
            <person name="Dutilh B.E."/>
            <person name="Thompson C.C."/>
            <person name="Thompson F.L."/>
        </authorList>
    </citation>
    <scope>NUCLEOTIDE SEQUENCE [LARGE SCALE GENOMIC DNA]</scope>
    <source>
        <strain evidence="2 3">CCMR0081</strain>
    </source>
</reference>
<dbReference type="PANTHER" id="PTHR22916:SF3">
    <property type="entry name" value="UDP-GLCNAC:BETAGAL BETA-1,3-N-ACETYLGLUCOSAMINYLTRANSFERASE-LIKE PROTEIN 1"/>
    <property type="match status" value="1"/>
</dbReference>
<keyword evidence="3" id="KW-1185">Reference proteome</keyword>
<comment type="caution">
    <text evidence="2">The sequence shown here is derived from an EMBL/GenBank/DDBJ whole genome shotgun (WGS) entry which is preliminary data.</text>
</comment>
<dbReference type="RefSeq" id="WP_163695984.1">
    <property type="nucleotide sequence ID" value="NZ_QXHD01000003.1"/>
</dbReference>
<dbReference type="InterPro" id="IPR029044">
    <property type="entry name" value="Nucleotide-diphossugar_trans"/>
</dbReference>
<dbReference type="EMBL" id="QXHD01000003">
    <property type="protein sequence ID" value="NEZ54409.1"/>
    <property type="molecule type" value="Genomic_DNA"/>
</dbReference>
<dbReference type="PANTHER" id="PTHR22916">
    <property type="entry name" value="GLYCOSYLTRANSFERASE"/>
    <property type="match status" value="1"/>
</dbReference>
<name>A0A6M0RDQ3_9CYAN</name>
<dbReference type="Proteomes" id="UP000481033">
    <property type="component" value="Unassembled WGS sequence"/>
</dbReference>
<sequence>MNRPLVSILINNYNYGHFLQDAIQSVLNQTYKNIEIIIVDDGSTDNSRDIIKKYDENVISILKDNAGQASAFNIGFSKSKGEIILFLDSDDIFLPGKVEKIIQIFEDNHNIGWCFHALEFTDKDLVVLKDKKTYALFNENNKSGVYDLRNHINRGKVGCKIPLNGTATSGLCFKRSLLTNILPMPEEIRITSDDYIKCAAFVSTPGYFLLEKIALQRIHGNNLYTLREDEQKQFTKNKIEILTAYWLRKNFPLTRKYANKIFGISINKHKYLGERDSSLRERIGDYRSTLNILENLDLCVRSFYYHLKR</sequence>
<proteinExistence type="predicted"/>
<dbReference type="AlphaFoldDB" id="A0A6M0RDQ3"/>
<evidence type="ECO:0000313" key="2">
    <source>
        <dbReference type="EMBL" id="NEZ54409.1"/>
    </source>
</evidence>
<dbReference type="InterPro" id="IPR001173">
    <property type="entry name" value="Glyco_trans_2-like"/>
</dbReference>
<evidence type="ECO:0000259" key="1">
    <source>
        <dbReference type="Pfam" id="PF00535"/>
    </source>
</evidence>
<evidence type="ECO:0000313" key="3">
    <source>
        <dbReference type="Proteomes" id="UP000481033"/>
    </source>
</evidence>
<organism evidence="2 3">
    <name type="scientific">Adonisia turfae CCMR0081</name>
    <dbReference type="NCBI Taxonomy" id="2292702"/>
    <lineage>
        <taxon>Bacteria</taxon>
        <taxon>Bacillati</taxon>
        <taxon>Cyanobacteriota</taxon>
        <taxon>Adonisia</taxon>
        <taxon>Adonisia turfae</taxon>
    </lineage>
</organism>
<dbReference type="GO" id="GO:0016758">
    <property type="term" value="F:hexosyltransferase activity"/>
    <property type="evidence" value="ECO:0007669"/>
    <property type="project" value="UniProtKB-ARBA"/>
</dbReference>
<accession>A0A6M0RDQ3</accession>
<dbReference type="Pfam" id="PF00535">
    <property type="entry name" value="Glycos_transf_2"/>
    <property type="match status" value="1"/>
</dbReference>
<protein>
    <submittedName>
        <fullName evidence="2">Glycosyltransferase</fullName>
    </submittedName>
</protein>
<keyword evidence="2" id="KW-0808">Transferase</keyword>
<feature type="domain" description="Glycosyltransferase 2-like" evidence="1">
    <location>
        <begin position="7"/>
        <end position="114"/>
    </location>
</feature>
<dbReference type="Gene3D" id="3.90.550.10">
    <property type="entry name" value="Spore Coat Polysaccharide Biosynthesis Protein SpsA, Chain A"/>
    <property type="match status" value="1"/>
</dbReference>
<gene>
    <name evidence="2" type="ORF">DXZ20_01585</name>
</gene>
<dbReference type="SUPFAM" id="SSF53448">
    <property type="entry name" value="Nucleotide-diphospho-sugar transferases"/>
    <property type="match status" value="1"/>
</dbReference>